<evidence type="ECO:0000256" key="3">
    <source>
        <dbReference type="ARBA" id="ARBA00022771"/>
    </source>
</evidence>
<keyword evidence="4 7" id="KW-0862">Zinc</keyword>
<dbReference type="AlphaFoldDB" id="A0AB32XCW0"/>
<dbReference type="InterPro" id="IPR000093">
    <property type="entry name" value="DNA_Rcmb_RecR"/>
</dbReference>
<keyword evidence="3 7" id="KW-0863">Zinc-finger</keyword>
<dbReference type="Gene3D" id="1.10.8.420">
    <property type="entry name" value="RecR Domain 1"/>
    <property type="match status" value="1"/>
</dbReference>
<protein>
    <recommendedName>
        <fullName evidence="7">Recombination protein RecR</fullName>
    </recommendedName>
</protein>
<dbReference type="EMBL" id="CP002458">
    <property type="protein sequence ID" value="ADV34968.1"/>
    <property type="molecule type" value="Genomic_DNA"/>
</dbReference>
<sequence>MKIETIEKLNQVLTTIPGISKKQADKMSNFFLKQDQEYIDNLVKSINDLKTNISYCSICNFLKEGGKCLVCDDKSRYNFLMIVENAATLRKIDDMNFYNGYYYVLPYLFNLKNNKEIKNYDYKELINYIQHKKFDEVIIVLSPSLEGEMTTGHLLKLINSQFKIKVTRAAIGMPMGSNLEYLDTFTIKQSIENRNK</sequence>
<comment type="function">
    <text evidence="7">May play a role in DNA repair. It seems to be involved in an RecBC-independent recombinational process of DNA repair. It may act with RecF and RecO.</text>
</comment>
<dbReference type="PROSITE" id="PS50880">
    <property type="entry name" value="TOPRIM"/>
    <property type="match status" value="1"/>
</dbReference>
<dbReference type="SUPFAM" id="SSF111304">
    <property type="entry name" value="Recombination protein RecR"/>
    <property type="match status" value="1"/>
</dbReference>
<keyword evidence="5 7" id="KW-0233">DNA recombination</keyword>
<keyword evidence="2 7" id="KW-0227">DNA damage</keyword>
<dbReference type="PANTHER" id="PTHR30446:SF0">
    <property type="entry name" value="RECOMBINATION PROTEIN RECR"/>
    <property type="match status" value="1"/>
</dbReference>
<dbReference type="KEGG" id="mfm:MfeM64YM_0973"/>
<accession>A0AB32XCW0</accession>
<feature type="zinc finger region" description="C4-type" evidence="7">
    <location>
        <begin position="56"/>
        <end position="71"/>
    </location>
</feature>
<keyword evidence="1 7" id="KW-0479">Metal-binding</keyword>
<evidence type="ECO:0000256" key="1">
    <source>
        <dbReference type="ARBA" id="ARBA00022723"/>
    </source>
</evidence>
<dbReference type="Proteomes" id="UP000007473">
    <property type="component" value="Chromosome"/>
</dbReference>
<dbReference type="GO" id="GO:0008270">
    <property type="term" value="F:zinc ion binding"/>
    <property type="evidence" value="ECO:0007669"/>
    <property type="project" value="UniProtKB-KW"/>
</dbReference>
<dbReference type="Gene3D" id="3.40.1360.10">
    <property type="match status" value="1"/>
</dbReference>
<reference evidence="9 10" key="1">
    <citation type="journal article" date="2011" name="J. Bacteriol.">
        <title>Genome sequence of the repetitive-sequence-rich Mycoplasma fermentans strain M64.</title>
        <authorList>
            <person name="Shu H.W."/>
            <person name="Liu T.T."/>
            <person name="Chang H.Y."/>
            <person name="Liu Y.M."/>
            <person name="Wu K.M."/>
            <person name="Shu H.Y."/>
            <person name="Tsai S.F."/>
            <person name="Hsiao K.J."/>
            <person name="Hu W.S."/>
            <person name="Ng W.V."/>
        </authorList>
    </citation>
    <scope>NUCLEOTIDE SEQUENCE [LARGE SCALE GENOMIC DNA]</scope>
    <source>
        <strain evidence="9 10">M64</strain>
    </source>
</reference>
<dbReference type="Pfam" id="PF21175">
    <property type="entry name" value="RecR_C"/>
    <property type="match status" value="1"/>
</dbReference>
<evidence type="ECO:0000259" key="8">
    <source>
        <dbReference type="PROSITE" id="PS50880"/>
    </source>
</evidence>
<dbReference type="Pfam" id="PF13662">
    <property type="entry name" value="Toprim_4"/>
    <property type="match status" value="1"/>
</dbReference>
<dbReference type="InterPro" id="IPR023627">
    <property type="entry name" value="Rcmb_RecR"/>
</dbReference>
<dbReference type="GO" id="GO:0006310">
    <property type="term" value="P:DNA recombination"/>
    <property type="evidence" value="ECO:0007669"/>
    <property type="project" value="UniProtKB-UniRule"/>
</dbReference>
<dbReference type="HAMAP" id="MF_00017">
    <property type="entry name" value="RecR"/>
    <property type="match status" value="1"/>
</dbReference>
<evidence type="ECO:0000256" key="5">
    <source>
        <dbReference type="ARBA" id="ARBA00023172"/>
    </source>
</evidence>
<dbReference type="RefSeq" id="WP_013354986.1">
    <property type="nucleotide sequence ID" value="NC_014921.1"/>
</dbReference>
<keyword evidence="6 7" id="KW-0234">DNA repair</keyword>
<dbReference type="GO" id="GO:0003677">
    <property type="term" value="F:DNA binding"/>
    <property type="evidence" value="ECO:0007669"/>
    <property type="project" value="UniProtKB-UniRule"/>
</dbReference>
<gene>
    <name evidence="7 9" type="primary">recR</name>
    <name evidence="9" type="ordered locus">MfeM64YM_0973</name>
</gene>
<evidence type="ECO:0000256" key="7">
    <source>
        <dbReference type="HAMAP-Rule" id="MF_00017"/>
    </source>
</evidence>
<dbReference type="InterPro" id="IPR006171">
    <property type="entry name" value="TOPRIM_dom"/>
</dbReference>
<evidence type="ECO:0000256" key="2">
    <source>
        <dbReference type="ARBA" id="ARBA00022763"/>
    </source>
</evidence>
<evidence type="ECO:0000313" key="10">
    <source>
        <dbReference type="Proteomes" id="UP000007473"/>
    </source>
</evidence>
<proteinExistence type="inferred from homology"/>
<organism evidence="9 10">
    <name type="scientific">Mycoplasmopsis fermentans (strain M64)</name>
    <name type="common">Mycoplasma fermentans</name>
    <dbReference type="NCBI Taxonomy" id="943945"/>
    <lineage>
        <taxon>Bacteria</taxon>
        <taxon>Bacillati</taxon>
        <taxon>Mycoplasmatota</taxon>
        <taxon>Mycoplasmoidales</taxon>
        <taxon>Metamycoplasmataceae</taxon>
        <taxon>Mycoplasmopsis</taxon>
    </lineage>
</organism>
<evidence type="ECO:0000256" key="6">
    <source>
        <dbReference type="ARBA" id="ARBA00023204"/>
    </source>
</evidence>
<name>A0AB32XCW0_MYCFM</name>
<evidence type="ECO:0000313" key="9">
    <source>
        <dbReference type="EMBL" id="ADV34968.1"/>
    </source>
</evidence>
<dbReference type="PANTHER" id="PTHR30446">
    <property type="entry name" value="RECOMBINATION PROTEIN RECR"/>
    <property type="match status" value="1"/>
</dbReference>
<comment type="similarity">
    <text evidence="7">Belongs to the RecR family.</text>
</comment>
<feature type="domain" description="Toprim" evidence="8">
    <location>
        <begin position="78"/>
        <end position="174"/>
    </location>
</feature>
<dbReference type="GO" id="GO:0006281">
    <property type="term" value="P:DNA repair"/>
    <property type="evidence" value="ECO:0007669"/>
    <property type="project" value="UniProtKB-UniRule"/>
</dbReference>
<evidence type="ECO:0000256" key="4">
    <source>
        <dbReference type="ARBA" id="ARBA00022833"/>
    </source>
</evidence>